<dbReference type="EMBL" id="ANJA01003755">
    <property type="protein sequence ID" value="ETO61570.1"/>
    <property type="molecule type" value="Genomic_DNA"/>
</dbReference>
<sequence length="78" mass="8732">MAPPSCQNIQASIVQHGERISGMELSTMVSASHTAPDKRLQLCRLIPRRRKSCQLTTVGELSVATPWRDFSCITIRHQ</sequence>
<protein>
    <submittedName>
        <fullName evidence="1">Uncharacterized protein</fullName>
    </submittedName>
</protein>
<gene>
    <name evidence="1" type="ORF">F444_20469</name>
</gene>
<accession>A0A080Z4K9</accession>
<name>A0A080Z4K9_PHYNI</name>
<reference evidence="1 2" key="1">
    <citation type="submission" date="2013-11" db="EMBL/GenBank/DDBJ databases">
        <title>The Genome Sequence of Phytophthora parasitica P1976.</title>
        <authorList>
            <consortium name="The Broad Institute Genomics Platform"/>
            <person name="Russ C."/>
            <person name="Tyler B."/>
            <person name="Panabieres F."/>
            <person name="Shan W."/>
            <person name="Tripathy S."/>
            <person name="Grunwald N."/>
            <person name="Machado M."/>
            <person name="Johnson C.S."/>
            <person name="Walker B."/>
            <person name="Young S."/>
            <person name="Zeng Q."/>
            <person name="Gargeya S."/>
            <person name="Fitzgerald M."/>
            <person name="Haas B."/>
            <person name="Abouelleil A."/>
            <person name="Allen A.W."/>
            <person name="Alvarado L."/>
            <person name="Arachchi H.M."/>
            <person name="Berlin A.M."/>
            <person name="Chapman S.B."/>
            <person name="Gainer-Dewar J."/>
            <person name="Goldberg J."/>
            <person name="Griggs A."/>
            <person name="Gujja S."/>
            <person name="Hansen M."/>
            <person name="Howarth C."/>
            <person name="Imamovic A."/>
            <person name="Ireland A."/>
            <person name="Larimer J."/>
            <person name="McCowan C."/>
            <person name="Murphy C."/>
            <person name="Pearson M."/>
            <person name="Poon T.W."/>
            <person name="Priest M."/>
            <person name="Roberts A."/>
            <person name="Saif S."/>
            <person name="Shea T."/>
            <person name="Sisk P."/>
            <person name="Sykes S."/>
            <person name="Wortman J."/>
            <person name="Nusbaum C."/>
            <person name="Birren B."/>
        </authorList>
    </citation>
    <scope>NUCLEOTIDE SEQUENCE [LARGE SCALE GENOMIC DNA]</scope>
    <source>
        <strain evidence="1 2">P1976</strain>
    </source>
</reference>
<dbReference type="Proteomes" id="UP000028582">
    <property type="component" value="Unassembled WGS sequence"/>
</dbReference>
<evidence type="ECO:0000313" key="2">
    <source>
        <dbReference type="Proteomes" id="UP000028582"/>
    </source>
</evidence>
<dbReference type="EMBL" id="ANJA01003755">
    <property type="protein sequence ID" value="ETO61571.1"/>
    <property type="molecule type" value="Genomic_DNA"/>
</dbReference>
<organism evidence="1 2">
    <name type="scientific">Phytophthora nicotianae P1976</name>
    <dbReference type="NCBI Taxonomy" id="1317066"/>
    <lineage>
        <taxon>Eukaryota</taxon>
        <taxon>Sar</taxon>
        <taxon>Stramenopiles</taxon>
        <taxon>Oomycota</taxon>
        <taxon>Peronosporomycetes</taxon>
        <taxon>Peronosporales</taxon>
        <taxon>Peronosporaceae</taxon>
        <taxon>Phytophthora</taxon>
    </lineage>
</organism>
<evidence type="ECO:0000313" key="1">
    <source>
        <dbReference type="EMBL" id="ETO61570.1"/>
    </source>
</evidence>
<proteinExistence type="predicted"/>
<dbReference type="AlphaFoldDB" id="A0A080Z4K9"/>
<comment type="caution">
    <text evidence="1">The sequence shown here is derived from an EMBL/GenBank/DDBJ whole genome shotgun (WGS) entry which is preliminary data.</text>
</comment>